<organism evidence="1 2">
    <name type="scientific">Ooceraea biroi</name>
    <name type="common">Clonal raider ant</name>
    <name type="synonym">Cerapachys biroi</name>
    <dbReference type="NCBI Taxonomy" id="2015173"/>
    <lineage>
        <taxon>Eukaryota</taxon>
        <taxon>Metazoa</taxon>
        <taxon>Ecdysozoa</taxon>
        <taxon>Arthropoda</taxon>
        <taxon>Hexapoda</taxon>
        <taxon>Insecta</taxon>
        <taxon>Pterygota</taxon>
        <taxon>Neoptera</taxon>
        <taxon>Endopterygota</taxon>
        <taxon>Hymenoptera</taxon>
        <taxon>Apocrita</taxon>
        <taxon>Aculeata</taxon>
        <taxon>Formicoidea</taxon>
        <taxon>Formicidae</taxon>
        <taxon>Dorylinae</taxon>
        <taxon>Ooceraea</taxon>
    </lineage>
</organism>
<evidence type="ECO:0000313" key="1">
    <source>
        <dbReference type="EMBL" id="EZA57310.1"/>
    </source>
</evidence>
<protein>
    <submittedName>
        <fullName evidence="1">Uncharacterized protein</fullName>
    </submittedName>
</protein>
<sequence length="99" mass="10732">MSSSRPQLHGVRTTRTTTRIDSSRTLTIACRRFPKEKRMIVSRLSRIPVSGENGPTNFALASRSTGGSVGRDGAAQLCLSPPSSHPMLMVVHETLALSR</sequence>
<proteinExistence type="predicted"/>
<accession>A0A026WMQ2</accession>
<keyword evidence="2" id="KW-1185">Reference proteome</keyword>
<name>A0A026WMQ2_OOCBI</name>
<reference evidence="1 2" key="1">
    <citation type="journal article" date="2014" name="Curr. Biol.">
        <title>The genome of the clonal raider ant Cerapachys biroi.</title>
        <authorList>
            <person name="Oxley P.R."/>
            <person name="Ji L."/>
            <person name="Fetter-Pruneda I."/>
            <person name="McKenzie S.K."/>
            <person name="Li C."/>
            <person name="Hu H."/>
            <person name="Zhang G."/>
            <person name="Kronauer D.J."/>
        </authorList>
    </citation>
    <scope>NUCLEOTIDE SEQUENCE [LARGE SCALE GENOMIC DNA]</scope>
</reference>
<dbReference type="Proteomes" id="UP000053097">
    <property type="component" value="Unassembled WGS sequence"/>
</dbReference>
<gene>
    <name evidence="1" type="ORF">X777_02561</name>
</gene>
<dbReference type="EMBL" id="KK107151">
    <property type="protein sequence ID" value="EZA57310.1"/>
    <property type="molecule type" value="Genomic_DNA"/>
</dbReference>
<dbReference type="AlphaFoldDB" id="A0A026WMQ2"/>
<evidence type="ECO:0000313" key="2">
    <source>
        <dbReference type="Proteomes" id="UP000053097"/>
    </source>
</evidence>